<name>A0A1E4TBC3_9ASCO</name>
<dbReference type="EMBL" id="KV453843">
    <property type="protein sequence ID" value="ODV89054.1"/>
    <property type="molecule type" value="Genomic_DNA"/>
</dbReference>
<dbReference type="SUPFAM" id="SSF69593">
    <property type="entry name" value="Glycerol-3-phosphate (1)-acyltransferase"/>
    <property type="match status" value="1"/>
</dbReference>
<evidence type="ECO:0000313" key="2">
    <source>
        <dbReference type="Proteomes" id="UP000095023"/>
    </source>
</evidence>
<dbReference type="Proteomes" id="UP000095023">
    <property type="component" value="Unassembled WGS sequence"/>
</dbReference>
<accession>A0A1E4TBC3</accession>
<dbReference type="AlphaFoldDB" id="A0A1E4TBC3"/>
<sequence>MLSGLFIAILLYTYHLVVSAALAFIYPSVYLYPSIYHTIKSVLYYPVWSLASRALRITFKVHGTIPPGPCLYISNHISSIDYIVVYLLSRRYKMYNSVQFLTWSRLSYWPTLKAIFRSKFASDSWLIDSIDIPSALQASDSWSFLFSESSNQPMFSPDLNFNIMKLDPRLFIIARQYTPKLKQILNDLKDAQSIASVYDLNISYISRFDISTTRGVLTALSRAPFTCIITIRPLNIHRLDHVNDTDAIRWMQNYMAYKNPTLFPFK</sequence>
<evidence type="ECO:0000313" key="1">
    <source>
        <dbReference type="EMBL" id="ODV89054.1"/>
    </source>
</evidence>
<reference evidence="2" key="1">
    <citation type="submission" date="2016-02" db="EMBL/GenBank/DDBJ databases">
        <title>Comparative genomics of biotechnologically important yeasts.</title>
        <authorList>
            <consortium name="DOE Joint Genome Institute"/>
            <person name="Riley R."/>
            <person name="Haridas S."/>
            <person name="Wolfe K.H."/>
            <person name="Lopes M.R."/>
            <person name="Hittinger C.T."/>
            <person name="Goker M."/>
            <person name="Salamov A."/>
            <person name="Wisecaver J."/>
            <person name="Long T.M."/>
            <person name="Aerts A.L."/>
            <person name="Barry K."/>
            <person name="Choi C."/>
            <person name="Clum A."/>
            <person name="Coughlan A.Y."/>
            <person name="Deshpande S."/>
            <person name="Douglass A.P."/>
            <person name="Hanson S.J."/>
            <person name="Klenk H.-P."/>
            <person name="Labutti K."/>
            <person name="Lapidus A."/>
            <person name="Lindquist E."/>
            <person name="Lipzen A."/>
            <person name="Meier-Kolthoff J.P."/>
            <person name="Ohm R.A."/>
            <person name="Otillar R.P."/>
            <person name="Pangilinan J."/>
            <person name="Peng Y."/>
            <person name="Rokas A."/>
            <person name="Rosa C.A."/>
            <person name="Scheuner C."/>
            <person name="Sibirny A.A."/>
            <person name="Slot J.C."/>
            <person name="Stielow J.B."/>
            <person name="Sun H."/>
            <person name="Kurtzman C.P."/>
            <person name="Blackwell M."/>
            <person name="Jeffries T.W."/>
            <person name="Grigoriev I.V."/>
        </authorList>
    </citation>
    <scope>NUCLEOTIDE SEQUENCE [LARGE SCALE GENOMIC DNA]</scope>
    <source>
        <strain evidence="2">NRRL Y-17796</strain>
    </source>
</reference>
<dbReference type="OrthoDB" id="189226at2759"/>
<keyword evidence="2" id="KW-1185">Reference proteome</keyword>
<proteinExistence type="predicted"/>
<evidence type="ECO:0008006" key="3">
    <source>
        <dbReference type="Google" id="ProtNLM"/>
    </source>
</evidence>
<organism evidence="1 2">
    <name type="scientific">Tortispora caseinolytica NRRL Y-17796</name>
    <dbReference type="NCBI Taxonomy" id="767744"/>
    <lineage>
        <taxon>Eukaryota</taxon>
        <taxon>Fungi</taxon>
        <taxon>Dikarya</taxon>
        <taxon>Ascomycota</taxon>
        <taxon>Saccharomycotina</taxon>
        <taxon>Trigonopsidomycetes</taxon>
        <taxon>Trigonopsidales</taxon>
        <taxon>Trigonopsidaceae</taxon>
        <taxon>Tortispora</taxon>
    </lineage>
</organism>
<gene>
    <name evidence="1" type="ORF">CANCADRAFT_3694</name>
</gene>
<protein>
    <recommendedName>
        <fullName evidence="3">Phospholipid/glycerol acyltransferase domain-containing protein</fullName>
    </recommendedName>
</protein>